<evidence type="ECO:0000313" key="1">
    <source>
        <dbReference type="EMBL" id="QUR66350.1"/>
    </source>
</evidence>
<dbReference type="EMBL" id="CP046600">
    <property type="protein sequence ID" value="QUR66350.1"/>
    <property type="molecule type" value="Genomic_DNA"/>
</dbReference>
<sequence>MPPKHGTQPAPGAMYGGIEEPPAVGLTCVTDRAAPQDLSTVWVGAGG</sequence>
<accession>A0A975JVZ3</accession>
<dbReference type="RefSeq" id="WP_211697832.1">
    <property type="nucleotide sequence ID" value="NZ_CP046600.1"/>
</dbReference>
<proteinExistence type="predicted"/>
<keyword evidence="2" id="KW-1185">Reference proteome</keyword>
<dbReference type="Proteomes" id="UP000682202">
    <property type="component" value="Chromosome"/>
</dbReference>
<gene>
    <name evidence="1" type="ORF">F6B93_03935</name>
</gene>
<dbReference type="KEGG" id="mspg:F6B93_03935"/>
<dbReference type="AlphaFoldDB" id="A0A975JVZ3"/>
<protein>
    <submittedName>
        <fullName evidence="1">Uncharacterized protein</fullName>
    </submittedName>
</protein>
<organism evidence="1 2">
    <name type="scientific">Mycobacterium spongiae</name>
    <dbReference type="NCBI Taxonomy" id="886343"/>
    <lineage>
        <taxon>Bacteria</taxon>
        <taxon>Bacillati</taxon>
        <taxon>Actinomycetota</taxon>
        <taxon>Actinomycetes</taxon>
        <taxon>Mycobacteriales</taxon>
        <taxon>Mycobacteriaceae</taxon>
        <taxon>Mycobacterium</taxon>
    </lineage>
</organism>
<reference evidence="1" key="1">
    <citation type="submission" date="2019-12" db="EMBL/GenBank/DDBJ databases">
        <title>Mycobacterium spongiae sp. nov.</title>
        <authorList>
            <person name="Stinear T."/>
        </authorList>
    </citation>
    <scope>NUCLEOTIDE SEQUENCE</scope>
    <source>
        <strain evidence="1">FSD4b-SM</strain>
    </source>
</reference>
<evidence type="ECO:0000313" key="2">
    <source>
        <dbReference type="Proteomes" id="UP000682202"/>
    </source>
</evidence>
<name>A0A975JVZ3_9MYCO</name>